<reference evidence="3 4" key="1">
    <citation type="submission" date="2020-10" db="EMBL/GenBank/DDBJ databases">
        <title>Connecting structure to function with the recovery of over 1000 high-quality activated sludge metagenome-assembled genomes encoding full-length rRNA genes using long-read sequencing.</title>
        <authorList>
            <person name="Singleton C.M."/>
            <person name="Petriglieri F."/>
            <person name="Kristensen J.M."/>
            <person name="Kirkegaard R.H."/>
            <person name="Michaelsen T.Y."/>
            <person name="Andersen M.H."/>
            <person name="Karst S.M."/>
            <person name="Dueholm M.S."/>
            <person name="Nielsen P.H."/>
            <person name="Albertsen M."/>
        </authorList>
    </citation>
    <scope>NUCLEOTIDE SEQUENCE [LARGE SCALE GENOMIC DNA]</scope>
    <source>
        <strain evidence="3">Fred_18-Q3-R57-64_BAT3C.720</strain>
    </source>
</reference>
<dbReference type="InterPro" id="IPR011990">
    <property type="entry name" value="TPR-like_helical_dom_sf"/>
</dbReference>
<evidence type="ECO:0000259" key="2">
    <source>
        <dbReference type="SMART" id="SM01043"/>
    </source>
</evidence>
<sequence>MAKLSRPRLAAVHPRERLFARLDECLEHTAVWVHGVPGAGKTTLVASYLQARKLQGLWYRADSGDSDPAACCHYLQVAATRIAPQTASDLPALGPEQTADPKPFFRRFFAAFYAAIGSARILVIDDTQEALSSAAFRKLLLAAISEAPDHIGLILVSRTRPPGEFARLLANGDLAVLGADELLLTEDESMAVQQLGAPTVRGRSAVQMRELHQVTGGWAAGLKLLLRLDNPDSPAAASGRVASDAAVFDYLAAEVLDRQSEDIRSFLLKVAHLPHMTPTTAGILGDSAEAARILEAMHRDNLFTSLHDEGATMHYEFHPLLRQFLRLRARSELPAAERDRVMRQAAALLAQGGEVDAAAQVLISGGHWDDLQRLISEHAACLVDRGWQRTLSAWLDALPEDRVTSDPWLGYWQGAALVPLNTPAARASFHSAYRLFQERGISDGSFLAWSAIVDLICLEWADFSQLDHWLDEADTLRTAFGAPDDRLAGRFAASLFGALLFRRPQDPAIHLWADRLLSLIEACSDHSQRILLACNLQIHYTVGVGRSVELGRLMKAVDPPPGTALTPLAETLLCALRSMYLWSRGRNAEAASAAENGSRLARASGVRVWDCLLSALEAYAWLNSGDLARGRAAFAQMEKCLDPARKIDIAHHHYLACLAGLIAGEGAQALSHIEAANAIARRYGGPQQHALGSLAEAQALHAVHRTNEAWSRLEQGRQIGQSMHSGILCFQADLCEALFALDEGNADRCASALQSAFAVGAAQDYLNHNSFRPALMARLCAFALAHGIVPEYARRLIRQRCLRSPGIEVEGWPWPVKIFTLGRFSLVVDGETVAEAGGRLQGKPVELLQALITLGGRRIAIPILIEALWPDAESKGGRGAFESSLSRLRRLLGHDDALLIESGRLTLNPLLCWVDVWSFERLMSRLQAALRDPAQADAAGLLAQLDQVLRLYQGDFLDREGCRPGALSLQERLRTRLVNLLAEVADRLEAAKQLNKAARLYRRAIDIEPLAEKGYRRLMVCLLQQGETAEALHVYCRCCEALWAGLGSTPSRETEAIRRSLESLSAPSHPPGA</sequence>
<dbReference type="AlphaFoldDB" id="A0A935TA85"/>
<evidence type="ECO:0000256" key="1">
    <source>
        <dbReference type="ARBA" id="ARBA00022737"/>
    </source>
</evidence>
<dbReference type="GO" id="GO:0003677">
    <property type="term" value="F:DNA binding"/>
    <property type="evidence" value="ECO:0007669"/>
    <property type="project" value="InterPro"/>
</dbReference>
<dbReference type="Pfam" id="PF03704">
    <property type="entry name" value="BTAD"/>
    <property type="match status" value="1"/>
</dbReference>
<evidence type="ECO:0000313" key="3">
    <source>
        <dbReference type="EMBL" id="MBK7955890.1"/>
    </source>
</evidence>
<gene>
    <name evidence="3" type="ORF">IPK02_19200</name>
</gene>
<dbReference type="PANTHER" id="PTHR35807">
    <property type="entry name" value="TRANSCRIPTIONAL REGULATOR REDD-RELATED"/>
    <property type="match status" value="1"/>
</dbReference>
<dbReference type="SUPFAM" id="SSF48452">
    <property type="entry name" value="TPR-like"/>
    <property type="match status" value="1"/>
</dbReference>
<dbReference type="InterPro" id="IPR056884">
    <property type="entry name" value="NPHP3-like_N"/>
</dbReference>
<dbReference type="InterPro" id="IPR005158">
    <property type="entry name" value="BTAD"/>
</dbReference>
<organism evidence="3 4">
    <name type="scientific">Candidatus Accumulibacter affinis</name>
    <dbReference type="NCBI Taxonomy" id="2954384"/>
    <lineage>
        <taxon>Bacteria</taxon>
        <taxon>Pseudomonadati</taxon>
        <taxon>Pseudomonadota</taxon>
        <taxon>Betaproteobacteria</taxon>
        <taxon>Candidatus Accumulibacter</taxon>
    </lineage>
</organism>
<dbReference type="SUPFAM" id="SSF46894">
    <property type="entry name" value="C-terminal effector domain of the bipartite response regulators"/>
    <property type="match status" value="1"/>
</dbReference>
<dbReference type="Pfam" id="PF25873">
    <property type="entry name" value="WHD_MalT"/>
    <property type="match status" value="1"/>
</dbReference>
<evidence type="ECO:0000313" key="4">
    <source>
        <dbReference type="Proteomes" id="UP000706151"/>
    </source>
</evidence>
<accession>A0A935TA85</accession>
<dbReference type="SMART" id="SM01043">
    <property type="entry name" value="BTAD"/>
    <property type="match status" value="1"/>
</dbReference>
<dbReference type="InterPro" id="IPR036388">
    <property type="entry name" value="WH-like_DNA-bd_sf"/>
</dbReference>
<dbReference type="Proteomes" id="UP000706151">
    <property type="component" value="Unassembled WGS sequence"/>
</dbReference>
<dbReference type="EMBL" id="JADJOT010000011">
    <property type="protein sequence ID" value="MBK7955890.1"/>
    <property type="molecule type" value="Genomic_DNA"/>
</dbReference>
<dbReference type="InterPro" id="IPR027417">
    <property type="entry name" value="P-loop_NTPase"/>
</dbReference>
<dbReference type="GO" id="GO:0006355">
    <property type="term" value="P:regulation of DNA-templated transcription"/>
    <property type="evidence" value="ECO:0007669"/>
    <property type="project" value="InterPro"/>
</dbReference>
<dbReference type="SUPFAM" id="SSF52540">
    <property type="entry name" value="P-loop containing nucleoside triphosphate hydrolases"/>
    <property type="match status" value="1"/>
</dbReference>
<dbReference type="Gene3D" id="1.25.40.10">
    <property type="entry name" value="Tetratricopeptide repeat domain"/>
    <property type="match status" value="1"/>
</dbReference>
<dbReference type="Gene3D" id="1.10.10.10">
    <property type="entry name" value="Winged helix-like DNA-binding domain superfamily/Winged helix DNA-binding domain"/>
    <property type="match status" value="1"/>
</dbReference>
<dbReference type="InterPro" id="IPR051677">
    <property type="entry name" value="AfsR-DnrI-RedD_regulator"/>
</dbReference>
<comment type="caution">
    <text evidence="3">The sequence shown here is derived from an EMBL/GenBank/DDBJ whole genome shotgun (WGS) entry which is preliminary data.</text>
</comment>
<dbReference type="InterPro" id="IPR016032">
    <property type="entry name" value="Sig_transdc_resp-reg_C-effctor"/>
</dbReference>
<feature type="domain" description="Bacterial transcriptional activator" evidence="2">
    <location>
        <begin position="914"/>
        <end position="1062"/>
    </location>
</feature>
<keyword evidence="1" id="KW-0677">Repeat</keyword>
<proteinExistence type="predicted"/>
<dbReference type="Pfam" id="PF24883">
    <property type="entry name" value="NPHP3_N"/>
    <property type="match status" value="1"/>
</dbReference>
<name>A0A935TA85_9PROT</name>
<protein>
    <recommendedName>
        <fullName evidence="2">Bacterial transcriptional activator domain-containing protein</fullName>
    </recommendedName>
</protein>
<dbReference type="InterPro" id="IPR059106">
    <property type="entry name" value="WHD_MalT"/>
</dbReference>